<dbReference type="Proteomes" id="UP001307839">
    <property type="component" value="Unassembled WGS sequence"/>
</dbReference>
<dbReference type="InterPro" id="IPR012440">
    <property type="entry name" value="DUF1641"/>
</dbReference>
<keyword evidence="2" id="KW-1185">Reference proteome</keyword>
<dbReference type="RefSeq" id="WP_256658239.1">
    <property type="nucleotide sequence ID" value="NZ_JAZDCU010000017.1"/>
</dbReference>
<proteinExistence type="predicted"/>
<sequence>MEVTETLALQAENPGLEALLNKLQPLLDGGRLDNLVDLASLLSDLVDLLDAPLVEKLSVQYEEATALTWNLGNAIRQAKAQTREQPTPPSLYGLLSILRDPDTRQGCALVLRVLNALGKQH</sequence>
<name>A0AB35X0G5_9PSED</name>
<organism evidence="1 2">
    <name type="scientific">Pseudomonas auratipiscis</name>
    <dbReference type="NCBI Taxonomy" id="3115853"/>
    <lineage>
        <taxon>Bacteria</taxon>
        <taxon>Pseudomonadati</taxon>
        <taxon>Pseudomonadota</taxon>
        <taxon>Gammaproteobacteria</taxon>
        <taxon>Pseudomonadales</taxon>
        <taxon>Pseudomonadaceae</taxon>
        <taxon>Pseudomonas</taxon>
    </lineage>
</organism>
<evidence type="ECO:0000313" key="2">
    <source>
        <dbReference type="Proteomes" id="UP001307839"/>
    </source>
</evidence>
<reference evidence="1 2" key="1">
    <citation type="submission" date="2024-01" db="EMBL/GenBank/DDBJ databases">
        <title>Unpublished Manusciprt.</title>
        <authorList>
            <person name="Duman M."/>
            <person name="Valdes E.G."/>
            <person name="Ajmi N."/>
            <person name="Altun S."/>
            <person name="Saticioglu I.B."/>
        </authorList>
    </citation>
    <scope>NUCLEOTIDE SEQUENCE [LARGE SCALE GENOMIC DNA]</scope>
    <source>
        <strain evidence="1 2">120P</strain>
    </source>
</reference>
<gene>
    <name evidence="1" type="ORF">V0R53_22715</name>
</gene>
<comment type="caution">
    <text evidence="1">The sequence shown here is derived from an EMBL/GenBank/DDBJ whole genome shotgun (WGS) entry which is preliminary data.</text>
</comment>
<dbReference type="EMBL" id="JAZDQP010000018">
    <property type="protein sequence ID" value="MEE1869199.1"/>
    <property type="molecule type" value="Genomic_DNA"/>
</dbReference>
<dbReference type="AlphaFoldDB" id="A0AB35X0G5"/>
<dbReference type="Pfam" id="PF07849">
    <property type="entry name" value="DUF1641"/>
    <property type="match status" value="1"/>
</dbReference>
<accession>A0AB35X0G5</accession>
<protein>
    <submittedName>
        <fullName evidence="1">DUF1641 domain-containing protein</fullName>
    </submittedName>
</protein>
<evidence type="ECO:0000313" key="1">
    <source>
        <dbReference type="EMBL" id="MEE1869199.1"/>
    </source>
</evidence>